<protein>
    <submittedName>
        <fullName evidence="2">Uncharacterized protein</fullName>
    </submittedName>
</protein>
<dbReference type="EMBL" id="VIKU02000004">
    <property type="protein sequence ID" value="NHF60710.1"/>
    <property type="molecule type" value="Genomic_DNA"/>
</dbReference>
<dbReference type="RefSeq" id="WP_152575196.1">
    <property type="nucleotide sequence ID" value="NZ_VIKU02000004.1"/>
</dbReference>
<reference evidence="2" key="1">
    <citation type="submission" date="2019-07" db="EMBL/GenBank/DDBJ databases">
        <authorList>
            <person name="De-Chao Zhang Q."/>
        </authorList>
    </citation>
    <scope>NUCLEOTIDE SEQUENCE</scope>
    <source>
        <strain evidence="2">TP-CH-4</strain>
    </source>
</reference>
<keyword evidence="1" id="KW-0732">Signal</keyword>
<comment type="caution">
    <text evidence="2">The sequence shown here is derived from an EMBL/GenBank/DDBJ whole genome shotgun (WGS) entry which is preliminary data.</text>
</comment>
<sequence>MKKIYTLVFLLSIMNAVGQVRYGTPTNEPLPEKLQNVRVGIEVNNFPKTIDPVAIDGQYYWKHNTAILCKESEVKIIEYGAYLFYNGKWNLRRSYPLKQLDKDFGTKKQVMLQSQPYTWTDNWRVDSKLYDGWALWYFIGIGKNGEKVCGYEKIETTENLLNRSE</sequence>
<keyword evidence="3" id="KW-1185">Reference proteome</keyword>
<dbReference type="Proteomes" id="UP000707206">
    <property type="component" value="Unassembled WGS sequence"/>
</dbReference>
<evidence type="ECO:0000256" key="1">
    <source>
        <dbReference type="SAM" id="SignalP"/>
    </source>
</evidence>
<feature type="signal peptide" evidence="1">
    <location>
        <begin position="1"/>
        <end position="18"/>
    </location>
</feature>
<evidence type="ECO:0000313" key="3">
    <source>
        <dbReference type="Proteomes" id="UP000707206"/>
    </source>
</evidence>
<accession>A0A967AWM0</accession>
<gene>
    <name evidence="2" type="ORF">FK220_015245</name>
</gene>
<feature type="chain" id="PRO_5036832893" evidence="1">
    <location>
        <begin position="19"/>
        <end position="165"/>
    </location>
</feature>
<organism evidence="2 3">
    <name type="scientific">Pelagihabitans pacificus</name>
    <dbReference type="NCBI Taxonomy" id="2696054"/>
    <lineage>
        <taxon>Bacteria</taxon>
        <taxon>Pseudomonadati</taxon>
        <taxon>Bacteroidota</taxon>
        <taxon>Flavobacteriia</taxon>
        <taxon>Flavobacteriales</taxon>
        <taxon>Flavobacteriaceae</taxon>
        <taxon>Pelagihabitans</taxon>
    </lineage>
</organism>
<dbReference type="AlphaFoldDB" id="A0A967AWM0"/>
<evidence type="ECO:0000313" key="2">
    <source>
        <dbReference type="EMBL" id="NHF60710.1"/>
    </source>
</evidence>
<reference evidence="2" key="2">
    <citation type="submission" date="2020-03" db="EMBL/GenBank/DDBJ databases">
        <title>Flavobacteriaceae bacterium strain TP-CH-4, a member of the family Flavobacteriaceae isolated from a deep-sea seamount.</title>
        <authorList>
            <person name="Zhang D.-C."/>
        </authorList>
    </citation>
    <scope>NUCLEOTIDE SEQUENCE</scope>
    <source>
        <strain evidence="2">TP-CH-4</strain>
    </source>
</reference>
<name>A0A967AWM0_9FLAO</name>
<proteinExistence type="predicted"/>